<evidence type="ECO:0000256" key="4">
    <source>
        <dbReference type="ARBA" id="ARBA00023136"/>
    </source>
</evidence>
<keyword evidence="4 6" id="KW-0472">Membrane</keyword>
<dbReference type="PROSITE" id="PS51061">
    <property type="entry name" value="R3H"/>
    <property type="match status" value="1"/>
</dbReference>
<dbReference type="GO" id="GO:0003676">
    <property type="term" value="F:nucleic acid binding"/>
    <property type="evidence" value="ECO:0007669"/>
    <property type="project" value="UniProtKB-UniRule"/>
</dbReference>
<protein>
    <submittedName>
        <fullName evidence="8">UPF0496 protein 4</fullName>
    </submittedName>
</protein>
<dbReference type="Pfam" id="PF05633">
    <property type="entry name" value="ROH1-like"/>
    <property type="match status" value="1"/>
</dbReference>
<dbReference type="InterPro" id="IPR008511">
    <property type="entry name" value="ROH1-like"/>
</dbReference>
<dbReference type="EMBL" id="JARAOO010000003">
    <property type="protein sequence ID" value="KAJ7974056.1"/>
    <property type="molecule type" value="Genomic_DNA"/>
</dbReference>
<evidence type="ECO:0000256" key="1">
    <source>
        <dbReference type="ARBA" id="ARBA00004167"/>
    </source>
</evidence>
<keyword evidence="9" id="KW-1185">Reference proteome</keyword>
<proteinExistence type="inferred from homology"/>
<evidence type="ECO:0000259" key="7">
    <source>
        <dbReference type="PROSITE" id="PS51061"/>
    </source>
</evidence>
<evidence type="ECO:0000313" key="8">
    <source>
        <dbReference type="EMBL" id="KAJ7974056.1"/>
    </source>
</evidence>
<keyword evidence="3 6" id="KW-1133">Transmembrane helix</keyword>
<dbReference type="AlphaFoldDB" id="A0AAD7Q3N4"/>
<feature type="transmembrane region" description="Helical" evidence="6">
    <location>
        <begin position="249"/>
        <end position="271"/>
    </location>
</feature>
<dbReference type="GO" id="GO:0016020">
    <property type="term" value="C:membrane"/>
    <property type="evidence" value="ECO:0007669"/>
    <property type="project" value="UniProtKB-SubCell"/>
</dbReference>
<organism evidence="8 9">
    <name type="scientific">Quillaja saponaria</name>
    <name type="common">Soap bark tree</name>
    <dbReference type="NCBI Taxonomy" id="32244"/>
    <lineage>
        <taxon>Eukaryota</taxon>
        <taxon>Viridiplantae</taxon>
        <taxon>Streptophyta</taxon>
        <taxon>Embryophyta</taxon>
        <taxon>Tracheophyta</taxon>
        <taxon>Spermatophyta</taxon>
        <taxon>Magnoliopsida</taxon>
        <taxon>eudicotyledons</taxon>
        <taxon>Gunneridae</taxon>
        <taxon>Pentapetalae</taxon>
        <taxon>rosids</taxon>
        <taxon>fabids</taxon>
        <taxon>Fabales</taxon>
        <taxon>Quillajaceae</taxon>
        <taxon>Quillaja</taxon>
    </lineage>
</organism>
<gene>
    <name evidence="8" type="ORF">O6P43_004188</name>
</gene>
<dbReference type="InterPro" id="IPR001374">
    <property type="entry name" value="R3H_dom"/>
</dbReference>
<comment type="similarity">
    <text evidence="5">Belongs to the ROH1 family.</text>
</comment>
<evidence type="ECO:0000313" key="9">
    <source>
        <dbReference type="Proteomes" id="UP001163823"/>
    </source>
</evidence>
<feature type="domain" description="R3H" evidence="7">
    <location>
        <begin position="343"/>
        <end position="399"/>
    </location>
</feature>
<comment type="caution">
    <text evidence="8">The sequence shown here is derived from an EMBL/GenBank/DDBJ whole genome shotgun (WGS) entry which is preliminary data.</text>
</comment>
<name>A0AAD7Q3N4_QUISA</name>
<evidence type="ECO:0000256" key="6">
    <source>
        <dbReference type="SAM" id="Phobius"/>
    </source>
</evidence>
<sequence length="399" mass="45711">MPATDYQGSSASYTNIGRSIPSLRRDQLHSMEGSTTLRDPTTSLSELESFQKQVTDRFLDLSSNGQEELLSLSWVRKLLDSFLCCQEEFRVILYSYRAQVLKSPMDRLVSDYFERSVKALDVCNAVRDGIEQIRQWQKMLEIVLCALDNQRSIGEGQFRRAKKALIDLAIGMLDERDSNTNTIAHRNRSFGRNNASRDHNHNQHHRSIGHFRSLSWSVSRSWSAARQLQAIGNNLNPPKGNELVATNGFAVPVFTMNMVLLFVTWALVAAIPCQDRGLQVHFSIARQFTWAAPMLLLHDRIIEESKKRDRKNACGLLKEIHHIEKCSRVMNDLSDSVNFPLTEEKEKEVRQRVQELSQVCEALKDGLDPLERQVREVFHRIVRSRTEGLDSFGRSNNPE</sequence>
<evidence type="ECO:0000256" key="3">
    <source>
        <dbReference type="ARBA" id="ARBA00022989"/>
    </source>
</evidence>
<comment type="subcellular location">
    <subcellularLocation>
        <location evidence="1">Membrane</location>
        <topology evidence="1">Single-pass membrane protein</topology>
    </subcellularLocation>
</comment>
<accession>A0AAD7Q3N4</accession>
<dbReference type="KEGG" id="qsa:O6P43_004188"/>
<keyword evidence="2 6" id="KW-0812">Transmembrane</keyword>
<evidence type="ECO:0000256" key="2">
    <source>
        <dbReference type="ARBA" id="ARBA00022692"/>
    </source>
</evidence>
<dbReference type="EMBL" id="JARAOO010000003">
    <property type="protein sequence ID" value="KAJ7974055.1"/>
    <property type="molecule type" value="Genomic_DNA"/>
</dbReference>
<dbReference type="PANTHER" id="PTHR31509">
    <property type="entry name" value="BPS1-LIKE PROTEIN"/>
    <property type="match status" value="1"/>
</dbReference>
<dbReference type="Proteomes" id="UP001163823">
    <property type="component" value="Chromosome 3"/>
</dbReference>
<reference evidence="8" key="1">
    <citation type="journal article" date="2023" name="Science">
        <title>Elucidation of the pathway for biosynthesis of saponin adjuvants from the soapbark tree.</title>
        <authorList>
            <person name="Reed J."/>
            <person name="Orme A."/>
            <person name="El-Demerdash A."/>
            <person name="Owen C."/>
            <person name="Martin L.B.B."/>
            <person name="Misra R.C."/>
            <person name="Kikuchi S."/>
            <person name="Rejzek M."/>
            <person name="Martin A.C."/>
            <person name="Harkess A."/>
            <person name="Leebens-Mack J."/>
            <person name="Louveau T."/>
            <person name="Stephenson M.J."/>
            <person name="Osbourn A."/>
        </authorList>
    </citation>
    <scope>NUCLEOTIDE SEQUENCE</scope>
    <source>
        <strain evidence="8">S10</strain>
    </source>
</reference>
<evidence type="ECO:0000256" key="5">
    <source>
        <dbReference type="ARBA" id="ARBA00035114"/>
    </source>
</evidence>